<dbReference type="InterPro" id="IPR046083">
    <property type="entry name" value="DUF6101"/>
</dbReference>
<accession>A0A2V3UDK2</accession>
<dbReference type="Proteomes" id="UP000248021">
    <property type="component" value="Unassembled WGS sequence"/>
</dbReference>
<name>A0A2V3UDK2_9HYPH</name>
<dbReference type="RefSeq" id="WP_110376252.1">
    <property type="nucleotide sequence ID" value="NZ_JAHBRY010000001.1"/>
</dbReference>
<feature type="region of interest" description="Disordered" evidence="1">
    <location>
        <begin position="1"/>
        <end position="59"/>
    </location>
</feature>
<feature type="compositionally biased region" description="Low complexity" evidence="1">
    <location>
        <begin position="40"/>
        <end position="55"/>
    </location>
</feature>
<dbReference type="Pfam" id="PF19596">
    <property type="entry name" value="DUF6101"/>
    <property type="match status" value="1"/>
</dbReference>
<dbReference type="OrthoDB" id="8449893at2"/>
<evidence type="ECO:0000313" key="3">
    <source>
        <dbReference type="Proteomes" id="UP000248021"/>
    </source>
</evidence>
<gene>
    <name evidence="2" type="ORF">C7450_108274</name>
</gene>
<dbReference type="AlphaFoldDB" id="A0A2V3UDK2"/>
<reference evidence="2 3" key="1">
    <citation type="submission" date="2018-05" db="EMBL/GenBank/DDBJ databases">
        <title>Genomic Encyclopedia of Type Strains, Phase IV (KMG-IV): sequencing the most valuable type-strain genomes for metagenomic binning, comparative biology and taxonomic classification.</title>
        <authorList>
            <person name="Goeker M."/>
        </authorList>
    </citation>
    <scope>NUCLEOTIDE SEQUENCE [LARGE SCALE GENOMIC DNA]</scope>
    <source>
        <strain evidence="2 3">DSM 6462</strain>
    </source>
</reference>
<comment type="caution">
    <text evidence="2">The sequence shown here is derived from an EMBL/GenBank/DDBJ whole genome shotgun (WGS) entry which is preliminary data.</text>
</comment>
<evidence type="ECO:0000313" key="2">
    <source>
        <dbReference type="EMBL" id="PXW56522.1"/>
    </source>
</evidence>
<proteinExistence type="predicted"/>
<dbReference type="EMBL" id="QJJK01000008">
    <property type="protein sequence ID" value="PXW56522.1"/>
    <property type="molecule type" value="Genomic_DNA"/>
</dbReference>
<feature type="compositionally biased region" description="Basic and acidic residues" evidence="1">
    <location>
        <begin position="1"/>
        <end position="17"/>
    </location>
</feature>
<keyword evidence="3" id="KW-1185">Reference proteome</keyword>
<evidence type="ECO:0000256" key="1">
    <source>
        <dbReference type="SAM" id="MobiDB-lite"/>
    </source>
</evidence>
<protein>
    <submittedName>
        <fullName evidence="2">Uncharacterized protein</fullName>
    </submittedName>
</protein>
<organism evidence="2 3">
    <name type="scientific">Chelatococcus asaccharovorans</name>
    <dbReference type="NCBI Taxonomy" id="28210"/>
    <lineage>
        <taxon>Bacteria</taxon>
        <taxon>Pseudomonadati</taxon>
        <taxon>Pseudomonadota</taxon>
        <taxon>Alphaproteobacteria</taxon>
        <taxon>Hyphomicrobiales</taxon>
        <taxon>Chelatococcaceae</taxon>
        <taxon>Chelatococcus</taxon>
    </lineage>
</organism>
<sequence length="177" mass="19238">MPGVPPHREGRSGDKGSIEPGAGKVTFPKSKPAKSKPAKLKPAATSWRRGASGKARGARPDAPWPYGLVFQPLADDAEDRFALIVVDGSRQDIVGLYDAADIVAQWQAQAKATGLPLLLPCGGARGDGYERLYENVGAVRLGAIIASRHQAVLARRRPRFLVRRKTTRMPERPIVWR</sequence>